<organism evidence="16 18">
    <name type="scientific">Phytophthora kernoviae</name>
    <dbReference type="NCBI Taxonomy" id="325452"/>
    <lineage>
        <taxon>Eukaryota</taxon>
        <taxon>Sar</taxon>
        <taxon>Stramenopiles</taxon>
        <taxon>Oomycota</taxon>
        <taxon>Peronosporomycetes</taxon>
        <taxon>Peronosporales</taxon>
        <taxon>Peronosporaceae</taxon>
        <taxon>Phytophthora</taxon>
    </lineage>
</organism>
<dbReference type="PANTHER" id="PTHR31646:SF1">
    <property type="entry name" value="ALPHA-1,2-MANNOSYLTRANSFERASE MNN2"/>
    <property type="match status" value="1"/>
</dbReference>
<keyword evidence="7" id="KW-0808">Transferase</keyword>
<dbReference type="EMBL" id="MBAD02000338">
    <property type="protein sequence ID" value="RLN69539.1"/>
    <property type="molecule type" value="Genomic_DNA"/>
</dbReference>
<dbReference type="EMBL" id="MBDO02000310">
    <property type="protein sequence ID" value="RLN57373.1"/>
    <property type="molecule type" value="Genomic_DNA"/>
</dbReference>
<sequence length="504" mass="57528">MRLLCYALLLLAVVFATSSEATSTIKSSDQNEISELTASDIDILNRILEVNDEDKRLLRGTAETEDADQSADGEERGFKIPLPSSISKLLAKWSAKLATWKEGMFTRAFEHLAKREVTPDKLAARLNLGSGFTEPRLAKFHANPDGHRDPEKDQNCTQIVLNDESGYCELEDVDSGERFRVMRRHCNSIRHDVPFRCQSAPDFVNFRVEIHNTAEKALIPSFVLPNVVETEQVPRDGIVMVVYPKLLASAYATIKVLRKVLGCRLPIEIWYRPDEMKPNDGILAPLRHLAEQEKTITFQEIRDPLAKRFVAKIHAIYYSSFDRVLFLDADNAPVRDPSFLFESSEFVKTGAIFWPDFWFPDSTIFGVHENSLLWEFLDMSFVDMFEQESGQLVVDRRRHAAPLELVRLYALHSPNFFSDLKLVWGDKDLFRLAWLKLNVPFHMIQTPPGMAGEIVDTFLRSDFCGVTMVQHDANGDVLFLHRNQHKLTGKRKKQPEGDDRSESA</sequence>
<evidence type="ECO:0000256" key="15">
    <source>
        <dbReference type="SAM" id="SignalP"/>
    </source>
</evidence>
<dbReference type="SUPFAM" id="SSF53448">
    <property type="entry name" value="Nucleotide-diphospho-sugar transferases"/>
    <property type="match status" value="1"/>
</dbReference>
<evidence type="ECO:0000256" key="4">
    <source>
        <dbReference type="ARBA" id="ARBA00009105"/>
    </source>
</evidence>
<keyword evidence="10" id="KW-0735">Signal-anchor</keyword>
<dbReference type="InterPro" id="IPR031825">
    <property type="entry name" value="RXLR"/>
</dbReference>
<gene>
    <name evidence="17" type="ORF">BBJ29_005967</name>
    <name evidence="16" type="ORF">BBP00_00007537</name>
</gene>
<dbReference type="PANTHER" id="PTHR31646">
    <property type="entry name" value="ALPHA-1,2-MANNOSYLTRANSFERASE MNN2"/>
    <property type="match status" value="1"/>
</dbReference>
<keyword evidence="9 15" id="KW-0732">Signal</keyword>
<dbReference type="InterPro" id="IPR029044">
    <property type="entry name" value="Nucleotide-diphossugar_trans"/>
</dbReference>
<evidence type="ECO:0000256" key="12">
    <source>
        <dbReference type="ARBA" id="ARBA00023034"/>
    </source>
</evidence>
<dbReference type="GO" id="GO:0000139">
    <property type="term" value="C:Golgi membrane"/>
    <property type="evidence" value="ECO:0007669"/>
    <property type="project" value="UniProtKB-SubCell"/>
</dbReference>
<reference evidence="18 19" key="1">
    <citation type="submission" date="2018-07" db="EMBL/GenBank/DDBJ databases">
        <title>Genome sequencing of oomycete isolates from Chile give support for New Zealand origin for Phytophthora kernoviae and make available the first Nothophytophthora sp. genome.</title>
        <authorList>
            <person name="Studholme D.J."/>
            <person name="Sanfuentes E."/>
            <person name="Panda P."/>
            <person name="Hill R."/>
            <person name="Sambles C."/>
            <person name="Grant M."/>
            <person name="Williams N.M."/>
            <person name="Mcdougal R.L."/>
        </authorList>
    </citation>
    <scope>NUCLEOTIDE SEQUENCE [LARGE SCALE GENOMIC DNA]</scope>
    <source>
        <strain evidence="16">Chile6</strain>
        <strain evidence="17">Chile7</strain>
    </source>
</reference>
<keyword evidence="6" id="KW-0964">Secreted</keyword>
<proteinExistence type="inferred from homology"/>
<dbReference type="Gene3D" id="3.90.550.10">
    <property type="entry name" value="Spore Coat Polysaccharide Biosynthesis Protein SpsA, Chain A"/>
    <property type="match status" value="1"/>
</dbReference>
<feature type="signal peptide" evidence="15">
    <location>
        <begin position="1"/>
        <end position="21"/>
    </location>
</feature>
<evidence type="ECO:0000256" key="10">
    <source>
        <dbReference type="ARBA" id="ARBA00022968"/>
    </source>
</evidence>
<evidence type="ECO:0000313" key="19">
    <source>
        <dbReference type="Proteomes" id="UP000284657"/>
    </source>
</evidence>
<evidence type="ECO:0000256" key="6">
    <source>
        <dbReference type="ARBA" id="ARBA00022525"/>
    </source>
</evidence>
<evidence type="ECO:0000256" key="11">
    <source>
        <dbReference type="ARBA" id="ARBA00022989"/>
    </source>
</evidence>
<evidence type="ECO:0000256" key="8">
    <source>
        <dbReference type="ARBA" id="ARBA00022692"/>
    </source>
</evidence>
<dbReference type="InterPro" id="IPR022751">
    <property type="entry name" value="Alpha_mannosyltransferase"/>
</dbReference>
<dbReference type="Proteomes" id="UP000284657">
    <property type="component" value="Unassembled WGS sequence"/>
</dbReference>
<dbReference type="Proteomes" id="UP000277300">
    <property type="component" value="Unassembled WGS sequence"/>
</dbReference>
<evidence type="ECO:0000256" key="13">
    <source>
        <dbReference type="ARBA" id="ARBA00023136"/>
    </source>
</evidence>
<evidence type="ECO:0000256" key="3">
    <source>
        <dbReference type="ARBA" id="ARBA00004613"/>
    </source>
</evidence>
<accession>A0A3F2RK31</accession>
<protein>
    <submittedName>
        <fullName evidence="16">Uncharacterized protein</fullName>
    </submittedName>
</protein>
<evidence type="ECO:0000256" key="2">
    <source>
        <dbReference type="ARBA" id="ARBA00004606"/>
    </source>
</evidence>
<evidence type="ECO:0000313" key="17">
    <source>
        <dbReference type="EMBL" id="RLN69539.1"/>
    </source>
</evidence>
<comment type="caution">
    <text evidence="16">The sequence shown here is derived from an EMBL/GenBank/DDBJ whole genome shotgun (WGS) entry which is preliminary data.</text>
</comment>
<dbReference type="Pfam" id="PF16810">
    <property type="entry name" value="RXLR"/>
    <property type="match status" value="1"/>
</dbReference>
<comment type="similarity">
    <text evidence="4">Belongs to the MNN1/MNT family.</text>
</comment>
<evidence type="ECO:0000313" key="16">
    <source>
        <dbReference type="EMBL" id="RLN57373.1"/>
    </source>
</evidence>
<keyword evidence="8" id="KW-0812">Transmembrane</keyword>
<dbReference type="OrthoDB" id="430354at2759"/>
<dbReference type="Pfam" id="PF11051">
    <property type="entry name" value="Mannosyl_trans3"/>
    <property type="match status" value="1"/>
</dbReference>
<evidence type="ECO:0000313" key="18">
    <source>
        <dbReference type="Proteomes" id="UP000277300"/>
    </source>
</evidence>
<comment type="similarity">
    <text evidence="5">Belongs to the RxLR effector family.</text>
</comment>
<comment type="subcellular location">
    <subcellularLocation>
        <location evidence="14">Endomembrane system</location>
        <topology evidence="14">Single-pass membrane protein</topology>
    </subcellularLocation>
    <subcellularLocation>
        <location evidence="1">Golgi apparatus membrane</location>
    </subcellularLocation>
    <subcellularLocation>
        <location evidence="2">Membrane</location>
        <topology evidence="2">Single-pass type II membrane protein</topology>
    </subcellularLocation>
    <subcellularLocation>
        <location evidence="3">Secreted</location>
    </subcellularLocation>
</comment>
<keyword evidence="13" id="KW-0472">Membrane</keyword>
<dbReference type="AlphaFoldDB" id="A0A3F2RK31"/>
<evidence type="ECO:0000256" key="7">
    <source>
        <dbReference type="ARBA" id="ARBA00022679"/>
    </source>
</evidence>
<dbReference type="GO" id="GO:0046354">
    <property type="term" value="P:mannan biosynthetic process"/>
    <property type="evidence" value="ECO:0007669"/>
    <property type="project" value="TreeGrafter"/>
</dbReference>
<keyword evidence="11" id="KW-1133">Transmembrane helix</keyword>
<feature type="chain" id="PRO_5036338493" evidence="15">
    <location>
        <begin position="22"/>
        <end position="504"/>
    </location>
</feature>
<evidence type="ECO:0000256" key="1">
    <source>
        <dbReference type="ARBA" id="ARBA00004394"/>
    </source>
</evidence>
<dbReference type="GO" id="GO:0000026">
    <property type="term" value="F:alpha-1,2-mannosyltransferase activity"/>
    <property type="evidence" value="ECO:0007669"/>
    <property type="project" value="TreeGrafter"/>
</dbReference>
<evidence type="ECO:0000256" key="14">
    <source>
        <dbReference type="ARBA" id="ARBA00037847"/>
    </source>
</evidence>
<evidence type="ECO:0000256" key="9">
    <source>
        <dbReference type="ARBA" id="ARBA00022729"/>
    </source>
</evidence>
<evidence type="ECO:0000256" key="5">
    <source>
        <dbReference type="ARBA" id="ARBA00010400"/>
    </source>
</evidence>
<keyword evidence="12" id="KW-0333">Golgi apparatus</keyword>
<name>A0A3F2RK31_9STRA</name>